<name>A0A1Y2L3A0_9PROT</name>
<dbReference type="Gene3D" id="3.20.20.450">
    <property type="entry name" value="EAL domain"/>
    <property type="match status" value="1"/>
</dbReference>
<protein>
    <recommendedName>
        <fullName evidence="3">EAL domain-containing protein</fullName>
    </recommendedName>
</protein>
<dbReference type="STRING" id="1293891.TMES_00215"/>
<organism evidence="1 2">
    <name type="scientific">Thalassospira mesophila</name>
    <dbReference type="NCBI Taxonomy" id="1293891"/>
    <lineage>
        <taxon>Bacteria</taxon>
        <taxon>Pseudomonadati</taxon>
        <taxon>Pseudomonadota</taxon>
        <taxon>Alphaproteobacteria</taxon>
        <taxon>Rhodospirillales</taxon>
        <taxon>Thalassospiraceae</taxon>
        <taxon>Thalassospira</taxon>
    </lineage>
</organism>
<dbReference type="InterPro" id="IPR035919">
    <property type="entry name" value="EAL_sf"/>
</dbReference>
<accession>A0A1Y2L3A0</accession>
<dbReference type="SUPFAM" id="SSF141868">
    <property type="entry name" value="EAL domain-like"/>
    <property type="match status" value="1"/>
</dbReference>
<evidence type="ECO:0000313" key="1">
    <source>
        <dbReference type="EMBL" id="OSQ40304.1"/>
    </source>
</evidence>
<proteinExistence type="predicted"/>
<dbReference type="EMBL" id="JFKA01000001">
    <property type="protein sequence ID" value="OSQ40304.1"/>
    <property type="molecule type" value="Genomic_DNA"/>
</dbReference>
<reference evidence="1 2" key="1">
    <citation type="submission" date="2014-03" db="EMBL/GenBank/DDBJ databases">
        <title>The draft genome sequence of Thalassospira mesophila JCM 18969.</title>
        <authorList>
            <person name="Lai Q."/>
            <person name="Shao Z."/>
        </authorList>
    </citation>
    <scope>NUCLEOTIDE SEQUENCE [LARGE SCALE GENOMIC DNA]</scope>
    <source>
        <strain evidence="1 2">JCM 18969</strain>
    </source>
</reference>
<dbReference type="AlphaFoldDB" id="A0A1Y2L3A0"/>
<dbReference type="OrthoDB" id="8431402at2"/>
<comment type="caution">
    <text evidence="1">The sequence shown here is derived from an EMBL/GenBank/DDBJ whole genome shotgun (WGS) entry which is preliminary data.</text>
</comment>
<evidence type="ECO:0008006" key="3">
    <source>
        <dbReference type="Google" id="ProtNLM"/>
    </source>
</evidence>
<keyword evidence="2" id="KW-1185">Reference proteome</keyword>
<evidence type="ECO:0000313" key="2">
    <source>
        <dbReference type="Proteomes" id="UP000193391"/>
    </source>
</evidence>
<gene>
    <name evidence="1" type="ORF">TMES_00215</name>
</gene>
<sequence>MSDSALPSPEAFLVDYVRRLERRKQGVGAVHVHISKLQNYNRREHHIRTCMTAFEDLVPIVTGRLFFLTNQDVIFIFDQTRVDDVNAAIFRLKFLFNDDPLLSDNKDPDGEPASFTDFFDVDKEYKDFLHLTQRLVRSNAEREKPVSEAAQRHNDVADQNQDGMPLTPKILSRIDESLRRADLSNLMRRQAICAVVGGAQPTPVFHELFISIRDLQHTLLPDVNVTSNRWLFQHLTEILDRRMLALLSRTNDTSVSGSVSINLNVSTLLSPEFLTFDSNVKAGQRGTIVLELQKIDIFADLGAYFFARDFCRDRGYRISIDGISHLSLPYINRNKLGVDTIKLMWAPEMNDLPPEKVDEIRDAINAAGDTRVIMCRCDDQSAIDFGHSVNITMFQGRHVEQLLNEYARTKK</sequence>
<dbReference type="Proteomes" id="UP000193391">
    <property type="component" value="Unassembled WGS sequence"/>
</dbReference>
<dbReference type="RefSeq" id="WP_085578315.1">
    <property type="nucleotide sequence ID" value="NZ_JFKA01000001.1"/>
</dbReference>